<comment type="caution">
    <text evidence="1">The sequence shown here is derived from an EMBL/GenBank/DDBJ whole genome shotgun (WGS) entry which is preliminary data.</text>
</comment>
<evidence type="ECO:0000313" key="1">
    <source>
        <dbReference type="EMBL" id="MCM6776234.1"/>
    </source>
</evidence>
<dbReference type="AlphaFoldDB" id="A0A9X2E8G2"/>
<evidence type="ECO:0000313" key="2">
    <source>
        <dbReference type="Proteomes" id="UP001139157"/>
    </source>
</evidence>
<accession>A0A9X2E8G2</accession>
<organism evidence="1 2">
    <name type="scientific">Nocardia pulmonis</name>
    <dbReference type="NCBI Taxonomy" id="2951408"/>
    <lineage>
        <taxon>Bacteria</taxon>
        <taxon>Bacillati</taxon>
        <taxon>Actinomycetota</taxon>
        <taxon>Actinomycetes</taxon>
        <taxon>Mycobacteriales</taxon>
        <taxon>Nocardiaceae</taxon>
        <taxon>Nocardia</taxon>
    </lineage>
</organism>
<sequence>MNIIALPGSPAAADVAADLRALADIAETDEFVAAMLARLISGGTLWPNHATDYQHRDHGAQVMGEAIRRFKPIAAEPIRKEFRDGGDGYFDAVVPLKALTLRLTDLREVVCERVVTGVETVTEEVPDPEYVAAAPKVTVTREVESFEWKCAPILAASEAVTR</sequence>
<reference evidence="1" key="1">
    <citation type="submission" date="2022-06" db="EMBL/GenBank/DDBJ databases">
        <title>Novel species in genus nocardia.</title>
        <authorList>
            <person name="Li F."/>
        </authorList>
    </citation>
    <scope>NUCLEOTIDE SEQUENCE</scope>
    <source>
        <strain evidence="1">CDC141</strain>
    </source>
</reference>
<dbReference type="Proteomes" id="UP001139157">
    <property type="component" value="Unassembled WGS sequence"/>
</dbReference>
<keyword evidence="2" id="KW-1185">Reference proteome</keyword>
<gene>
    <name evidence="1" type="ORF">NDR86_22370</name>
</gene>
<dbReference type="RefSeq" id="WP_251914533.1">
    <property type="nucleotide sequence ID" value="NZ_JAMRXG010000009.1"/>
</dbReference>
<dbReference type="EMBL" id="JAMRXG010000009">
    <property type="protein sequence ID" value="MCM6776234.1"/>
    <property type="molecule type" value="Genomic_DNA"/>
</dbReference>
<proteinExistence type="predicted"/>
<name>A0A9X2E8G2_9NOCA</name>
<protein>
    <submittedName>
        <fullName evidence="1">Uncharacterized protein</fullName>
    </submittedName>
</protein>